<feature type="region of interest" description="Disordered" evidence="1">
    <location>
        <begin position="20"/>
        <end position="64"/>
    </location>
</feature>
<reference evidence="2" key="1">
    <citation type="submission" date="2020-08" db="EMBL/GenBank/DDBJ databases">
        <title>Plant Genome Project.</title>
        <authorList>
            <person name="Zhang R.-G."/>
        </authorList>
    </citation>
    <scope>NUCLEOTIDE SEQUENCE</scope>
    <source>
        <strain evidence="2">WSP0</strain>
        <tissue evidence="2">Leaf</tissue>
    </source>
</reference>
<evidence type="ECO:0000313" key="3">
    <source>
        <dbReference type="Proteomes" id="UP000823749"/>
    </source>
</evidence>
<proteinExistence type="predicted"/>
<sequence length="110" mass="12423">MFVNDFTIFFNVQLSLEIDEQNTSKSSTSSTVAVSDKFGNSSGLSSVTKDDQDVTSSTLEGRPDPLLVQEEKVYAQAPVTLTFLENRHNSRKQKSKPSRVWRRCFRVVEC</sequence>
<protein>
    <submittedName>
        <fullName evidence="2">Uncharacterized protein</fullName>
    </submittedName>
</protein>
<dbReference type="Proteomes" id="UP000823749">
    <property type="component" value="Chromosome 10"/>
</dbReference>
<evidence type="ECO:0000256" key="1">
    <source>
        <dbReference type="SAM" id="MobiDB-lite"/>
    </source>
</evidence>
<name>A0AAV6IPN4_9ERIC</name>
<organism evidence="2 3">
    <name type="scientific">Rhododendron griersonianum</name>
    <dbReference type="NCBI Taxonomy" id="479676"/>
    <lineage>
        <taxon>Eukaryota</taxon>
        <taxon>Viridiplantae</taxon>
        <taxon>Streptophyta</taxon>
        <taxon>Embryophyta</taxon>
        <taxon>Tracheophyta</taxon>
        <taxon>Spermatophyta</taxon>
        <taxon>Magnoliopsida</taxon>
        <taxon>eudicotyledons</taxon>
        <taxon>Gunneridae</taxon>
        <taxon>Pentapetalae</taxon>
        <taxon>asterids</taxon>
        <taxon>Ericales</taxon>
        <taxon>Ericaceae</taxon>
        <taxon>Ericoideae</taxon>
        <taxon>Rhodoreae</taxon>
        <taxon>Rhododendron</taxon>
    </lineage>
</organism>
<dbReference type="EMBL" id="JACTNZ010000010">
    <property type="protein sequence ID" value="KAG5529915.1"/>
    <property type="molecule type" value="Genomic_DNA"/>
</dbReference>
<keyword evidence="3" id="KW-1185">Reference proteome</keyword>
<feature type="compositionally biased region" description="Polar residues" evidence="1">
    <location>
        <begin position="38"/>
        <end position="47"/>
    </location>
</feature>
<dbReference type="AlphaFoldDB" id="A0AAV6IPN4"/>
<gene>
    <name evidence="2" type="ORF">RHGRI_030331</name>
</gene>
<comment type="caution">
    <text evidence="2">The sequence shown here is derived from an EMBL/GenBank/DDBJ whole genome shotgun (WGS) entry which is preliminary data.</text>
</comment>
<accession>A0AAV6IPN4</accession>
<evidence type="ECO:0000313" key="2">
    <source>
        <dbReference type="EMBL" id="KAG5529915.1"/>
    </source>
</evidence>